<proteinExistence type="inferred from homology"/>
<dbReference type="GO" id="GO:0005829">
    <property type="term" value="C:cytosol"/>
    <property type="evidence" value="ECO:0007669"/>
    <property type="project" value="TreeGrafter"/>
</dbReference>
<comment type="function">
    <text evidence="3">Required for rescue of stalled ribosomes mediated by trans-translation. Binds to transfer-messenger RNA (tmRNA), required for stable association of tmRNA with ribosomes. tmRNA and SmpB together mimic tRNA shape, replacing the anticodon stem-loop with SmpB. tmRNA is encoded by the ssrA gene; the 2 termini fold to resemble tRNA(Ala) and it encodes a 'tag peptide', a short internal open reading frame. During trans-translation Ala-aminoacylated tmRNA acts like a tRNA, entering the A-site of stalled ribosomes, displacing the stalled mRNA. The ribosome then switches to translate the ORF on the tmRNA; the nascent peptide is terminated with the 'tag peptide' encoded by the tmRNA and targeted for degradation. The ribosome is freed to recommence translation, which seems to be the essential function of trans-translation.</text>
</comment>
<dbReference type="Gene3D" id="2.40.280.10">
    <property type="match status" value="1"/>
</dbReference>
<dbReference type="AlphaFoldDB" id="A0A9E6STZ2"/>
<dbReference type="SUPFAM" id="SSF74982">
    <property type="entry name" value="Small protein B (SmpB)"/>
    <property type="match status" value="1"/>
</dbReference>
<evidence type="ECO:0000256" key="2">
    <source>
        <dbReference type="ARBA" id="ARBA00022884"/>
    </source>
</evidence>
<dbReference type="InterPro" id="IPR000037">
    <property type="entry name" value="SsrA-bd_prot"/>
</dbReference>
<dbReference type="PANTHER" id="PTHR30308">
    <property type="entry name" value="TMRNA-BINDING COMPONENT OF TRANS-TRANSLATION TAGGING COMPLEX"/>
    <property type="match status" value="1"/>
</dbReference>
<dbReference type="KEGG" id="ebz:J7S26_05095"/>
<comment type="similarity">
    <text evidence="3">Belongs to the SmpB family.</text>
</comment>
<evidence type="ECO:0000256" key="1">
    <source>
        <dbReference type="ARBA" id="ARBA00022490"/>
    </source>
</evidence>
<dbReference type="EMBL" id="WPCR01000010">
    <property type="protein sequence ID" value="NHM14718.1"/>
    <property type="molecule type" value="Genomic_DNA"/>
</dbReference>
<dbReference type="NCBIfam" id="TIGR00086">
    <property type="entry name" value="smpB"/>
    <property type="match status" value="1"/>
</dbReference>
<name>A0A9E6STZ2_9ACTN</name>
<dbReference type="PANTHER" id="PTHR30308:SF2">
    <property type="entry name" value="SSRA-BINDING PROTEIN"/>
    <property type="match status" value="1"/>
</dbReference>
<dbReference type="NCBIfam" id="NF003843">
    <property type="entry name" value="PRK05422.1"/>
    <property type="match status" value="1"/>
</dbReference>
<reference evidence="5" key="2">
    <citation type="submission" date="2021-04" db="EMBL/GenBank/DDBJ databases">
        <title>Novel species in family Eggerthellaceae.</title>
        <authorList>
            <person name="Zhang G."/>
        </authorList>
    </citation>
    <scope>NUCLEOTIDE SEQUENCE</scope>
    <source>
        <strain evidence="5">Zg-886</strain>
    </source>
</reference>
<dbReference type="GO" id="GO:0070929">
    <property type="term" value="P:trans-translation"/>
    <property type="evidence" value="ECO:0007669"/>
    <property type="project" value="UniProtKB-UniRule"/>
</dbReference>
<keyword evidence="1 3" id="KW-0963">Cytoplasm</keyword>
<keyword evidence="6" id="KW-1185">Reference proteome</keyword>
<comment type="subcellular location">
    <subcellularLocation>
        <location evidence="3">Cytoplasm</location>
    </subcellularLocation>
    <text evidence="3">The tmRNA-SmpB complex associates with stalled 70S ribosomes.</text>
</comment>
<dbReference type="GO" id="GO:0070930">
    <property type="term" value="P:trans-translation-dependent protein tagging"/>
    <property type="evidence" value="ECO:0007669"/>
    <property type="project" value="TreeGrafter"/>
</dbReference>
<protein>
    <recommendedName>
        <fullName evidence="3">SsrA-binding protein</fullName>
    </recommendedName>
    <alternativeName>
        <fullName evidence="3">Small protein B</fullName>
    </alternativeName>
</protein>
<dbReference type="InterPro" id="IPR023620">
    <property type="entry name" value="SmpB"/>
</dbReference>
<dbReference type="Proteomes" id="UP000636394">
    <property type="component" value="Unassembled WGS sequence"/>
</dbReference>
<evidence type="ECO:0000313" key="4">
    <source>
        <dbReference type="EMBL" id="NHM14718.1"/>
    </source>
</evidence>
<gene>
    <name evidence="3 5" type="primary">smpB</name>
    <name evidence="4" type="ORF">GMI68_08095</name>
    <name evidence="5" type="ORF">J7S26_05095</name>
</gene>
<dbReference type="HAMAP" id="MF_00023">
    <property type="entry name" value="SmpB"/>
    <property type="match status" value="1"/>
</dbReference>
<dbReference type="GO" id="GO:0003723">
    <property type="term" value="F:RNA binding"/>
    <property type="evidence" value="ECO:0007669"/>
    <property type="project" value="UniProtKB-UniRule"/>
</dbReference>
<dbReference type="Pfam" id="PF01668">
    <property type="entry name" value="SmpB"/>
    <property type="match status" value="1"/>
</dbReference>
<dbReference type="RefSeq" id="WP_165060215.1">
    <property type="nucleotide sequence ID" value="NZ_CP072829.1"/>
</dbReference>
<dbReference type="Proteomes" id="UP000671910">
    <property type="component" value="Chromosome"/>
</dbReference>
<dbReference type="CDD" id="cd09294">
    <property type="entry name" value="SmpB"/>
    <property type="match status" value="1"/>
</dbReference>
<reference evidence="4 6" key="1">
    <citation type="submission" date="2019-11" db="EMBL/GenBank/DDBJ databases">
        <title>Eggerthellaceae novel genus isolated from the rectal contents of marmort.</title>
        <authorList>
            <person name="Zhang G."/>
        </authorList>
    </citation>
    <scope>NUCLEOTIDE SEQUENCE [LARGE SCALE GENOMIC DNA]</scope>
    <source>
        <strain evidence="4">Zg-886</strain>
        <strain evidence="6">zg-886</strain>
    </source>
</reference>
<organism evidence="5 7">
    <name type="scientific">Xiamenia xianingshaonis</name>
    <dbReference type="NCBI Taxonomy" id="2682776"/>
    <lineage>
        <taxon>Bacteria</taxon>
        <taxon>Bacillati</taxon>
        <taxon>Actinomycetota</taxon>
        <taxon>Coriobacteriia</taxon>
        <taxon>Eggerthellales</taxon>
        <taxon>Eggerthellaceae</taxon>
        <taxon>Xiamenia</taxon>
    </lineage>
</organism>
<evidence type="ECO:0000313" key="7">
    <source>
        <dbReference type="Proteomes" id="UP000671910"/>
    </source>
</evidence>
<sequence length="154" mass="17843">MKASREVIAKNRKAKHEYDILETFEAGIVLSGTEVRSLRDNHCQMTDCFALVRGGEVWLHNVHIPRYLNGTYNNVDPDRTRKLLLHRREISRLDAALREKGLAIVPLQMYFDERGRVKVEVAIARGKKLFDKRASMAARDAKRDVERALKERSR</sequence>
<keyword evidence="2 3" id="KW-0694">RNA-binding</keyword>
<evidence type="ECO:0000313" key="5">
    <source>
        <dbReference type="EMBL" id="QTU83767.1"/>
    </source>
</evidence>
<evidence type="ECO:0000313" key="6">
    <source>
        <dbReference type="Proteomes" id="UP000636394"/>
    </source>
</evidence>
<accession>A0A9E6STZ2</accession>
<dbReference type="EMBL" id="CP072829">
    <property type="protein sequence ID" value="QTU83767.1"/>
    <property type="molecule type" value="Genomic_DNA"/>
</dbReference>
<evidence type="ECO:0000256" key="3">
    <source>
        <dbReference type="HAMAP-Rule" id="MF_00023"/>
    </source>
</evidence>